<dbReference type="SMART" id="SM00421">
    <property type="entry name" value="HTH_LUXR"/>
    <property type="match status" value="1"/>
</dbReference>
<dbReference type="Pfam" id="PF13191">
    <property type="entry name" value="AAA_16"/>
    <property type="match status" value="1"/>
</dbReference>
<keyword evidence="3" id="KW-0804">Transcription</keyword>
<dbReference type="SUPFAM" id="SSF52540">
    <property type="entry name" value="P-loop containing nucleoside triphosphate hydrolases"/>
    <property type="match status" value="1"/>
</dbReference>
<reference evidence="5 6" key="1">
    <citation type="submission" date="2022-04" db="EMBL/GenBank/DDBJ databases">
        <authorList>
            <person name="Ye Y.-Q."/>
            <person name="Du Z.-J."/>
        </authorList>
    </citation>
    <scope>NUCLEOTIDE SEQUENCE [LARGE SCALE GENOMIC DNA]</scope>
    <source>
        <strain evidence="5 6">A6E488</strain>
    </source>
</reference>
<evidence type="ECO:0000256" key="3">
    <source>
        <dbReference type="ARBA" id="ARBA00023163"/>
    </source>
</evidence>
<dbReference type="Pfam" id="PF17874">
    <property type="entry name" value="TPR_MalT"/>
    <property type="match status" value="1"/>
</dbReference>
<keyword evidence="2" id="KW-0238">DNA-binding</keyword>
<dbReference type="InterPro" id="IPR059106">
    <property type="entry name" value="WHD_MalT"/>
</dbReference>
<evidence type="ECO:0000256" key="1">
    <source>
        <dbReference type="ARBA" id="ARBA00023015"/>
    </source>
</evidence>
<dbReference type="InterPro" id="IPR016032">
    <property type="entry name" value="Sig_transdc_resp-reg_C-effctor"/>
</dbReference>
<dbReference type="PRINTS" id="PR00038">
    <property type="entry name" value="HTHLUXR"/>
</dbReference>
<dbReference type="EMBL" id="JALIDZ010000007">
    <property type="protein sequence ID" value="MCT8973486.1"/>
    <property type="molecule type" value="Genomic_DNA"/>
</dbReference>
<organism evidence="5 6">
    <name type="scientific">Microbaculum marinisediminis</name>
    <dbReference type="NCBI Taxonomy" id="2931392"/>
    <lineage>
        <taxon>Bacteria</taxon>
        <taxon>Pseudomonadati</taxon>
        <taxon>Pseudomonadota</taxon>
        <taxon>Alphaproteobacteria</taxon>
        <taxon>Hyphomicrobiales</taxon>
        <taxon>Tepidamorphaceae</taxon>
        <taxon>Microbaculum</taxon>
    </lineage>
</organism>
<keyword evidence="1" id="KW-0805">Transcription regulation</keyword>
<dbReference type="GO" id="GO:0006355">
    <property type="term" value="P:regulation of DNA-templated transcription"/>
    <property type="evidence" value="ECO:0007669"/>
    <property type="project" value="InterPro"/>
</dbReference>
<dbReference type="PANTHER" id="PTHR44688:SF16">
    <property type="entry name" value="DNA-BINDING TRANSCRIPTIONAL ACTIVATOR DEVR_DOSR"/>
    <property type="match status" value="1"/>
</dbReference>
<dbReference type="Proteomes" id="UP001320898">
    <property type="component" value="Unassembled WGS sequence"/>
</dbReference>
<dbReference type="PANTHER" id="PTHR44688">
    <property type="entry name" value="DNA-BINDING TRANSCRIPTIONAL ACTIVATOR DEVR_DOSR"/>
    <property type="match status" value="1"/>
</dbReference>
<dbReference type="Pfam" id="PF25873">
    <property type="entry name" value="WHD_MalT"/>
    <property type="match status" value="1"/>
</dbReference>
<dbReference type="AlphaFoldDB" id="A0AAW5R480"/>
<evidence type="ECO:0000313" key="5">
    <source>
        <dbReference type="EMBL" id="MCT8973486.1"/>
    </source>
</evidence>
<dbReference type="PROSITE" id="PS50043">
    <property type="entry name" value="HTH_LUXR_2"/>
    <property type="match status" value="1"/>
</dbReference>
<dbReference type="InterPro" id="IPR000792">
    <property type="entry name" value="Tscrpt_reg_LuxR_C"/>
</dbReference>
<dbReference type="InterPro" id="IPR036388">
    <property type="entry name" value="WH-like_DNA-bd_sf"/>
</dbReference>
<evidence type="ECO:0000259" key="4">
    <source>
        <dbReference type="PROSITE" id="PS50043"/>
    </source>
</evidence>
<feature type="domain" description="HTH luxR-type" evidence="4">
    <location>
        <begin position="793"/>
        <end position="858"/>
    </location>
</feature>
<dbReference type="InterPro" id="IPR041664">
    <property type="entry name" value="AAA_16"/>
</dbReference>
<dbReference type="SUPFAM" id="SSF46894">
    <property type="entry name" value="C-terminal effector domain of the bipartite response regulators"/>
    <property type="match status" value="1"/>
</dbReference>
<keyword evidence="6" id="KW-1185">Reference proteome</keyword>
<protein>
    <submittedName>
        <fullName evidence="5">LuxR C-terminal-related transcriptional regulator</fullName>
    </submittedName>
</protein>
<evidence type="ECO:0000313" key="6">
    <source>
        <dbReference type="Proteomes" id="UP001320898"/>
    </source>
</evidence>
<dbReference type="InterPro" id="IPR011990">
    <property type="entry name" value="TPR-like_helical_dom_sf"/>
</dbReference>
<evidence type="ECO:0000256" key="2">
    <source>
        <dbReference type="ARBA" id="ARBA00023125"/>
    </source>
</evidence>
<dbReference type="Pfam" id="PF00196">
    <property type="entry name" value="GerE"/>
    <property type="match status" value="1"/>
</dbReference>
<comment type="caution">
    <text evidence="5">The sequence shown here is derived from an EMBL/GenBank/DDBJ whole genome shotgun (WGS) entry which is preliminary data.</text>
</comment>
<dbReference type="InterPro" id="IPR027417">
    <property type="entry name" value="P-loop_NTPase"/>
</dbReference>
<name>A0AAW5R480_9HYPH</name>
<dbReference type="Gene3D" id="1.25.40.10">
    <property type="entry name" value="Tetratricopeptide repeat domain"/>
    <property type="match status" value="1"/>
</dbReference>
<accession>A0AAW5R480</accession>
<dbReference type="InterPro" id="IPR041617">
    <property type="entry name" value="TPR_MalT"/>
</dbReference>
<dbReference type="Gene3D" id="1.10.10.10">
    <property type="entry name" value="Winged helix-like DNA-binding domain superfamily/Winged helix DNA-binding domain"/>
    <property type="match status" value="1"/>
</dbReference>
<dbReference type="GO" id="GO:0003677">
    <property type="term" value="F:DNA binding"/>
    <property type="evidence" value="ECO:0007669"/>
    <property type="project" value="UniProtKB-KW"/>
</dbReference>
<sequence>MDAARRTGFTLVHAPAGYGKSTLLAEWRRTIESAGEETIWLADHVCHRSAALFHDLAAALRTDGAAAYPDAEDTDPAIAVLSGRRGPVTIFVDDLDVDDAATARILSDLVHNLPDTCRLIAASRRRPDIPLARLRASGRYLEFGAAELAFDAEEMTRLLRLQLQADVNDGAVARFNARIGGWAAGVRLAMLGASEPPATLDDLSISGAHGYIADFFAEEVMHEFCADTRSFLRGISVFNVLSAELCDRATNRTDAADQLRAVERLGGFVQRVDVNREHYALHPLFREFLRGELAKNDSSEMVAIAGRGIAFLEASGHVAEALNVAVGVQDWARAVDVLNACCPDATYKGRVHHLAQFVHELPKDILKQFPRVLLTMAWAMSTQRNFVAAHELLGLATEYLKETASDRESADRDRLKYLLDHGEMMIAQFTDNQPEAERRCLELLSRTVEIDPYVVGSVESSLLYAQREQFNLRNLAKLDASALARFRRADSTYGFVWNQSIVGPSRCMAGDTDGALRALGEGVEAARAYAKGQEWFLAGPACLLAEVHYERNELKEARSLLEAYRGHIKHGFVDQMIAGHVTWARLLAAEGNADDALAMLAEYSVFAKTRGIARLHDIAAAERIRLLLLAGRANEALQLARNEGLAVDAQLLLPVAGATTATEARAFAWTRIARAEGRIADALRLAKRWAAFTLESGANRSAVRWDILIGHLKLLEGDELAARRQVRKAASSGAPGRFVRAFLDEGETTIRLLADSVDGNHQTATATDAFVEEILRASDAGRRVGPLSAEDDAAVMVSQLTSRETEIAALVAAGLRNREIGQRLGMTEGSVKWHLQQVYDKVGIRRRAGAIRRIRELGLIP</sequence>
<proteinExistence type="predicted"/>
<gene>
    <name evidence="5" type="ORF">MUB46_16610</name>
</gene>